<accession>A0ABM8B8V8</accession>
<evidence type="ECO:0000313" key="2">
    <source>
        <dbReference type="Proteomes" id="UP001321766"/>
    </source>
</evidence>
<dbReference type="Proteomes" id="UP001321766">
    <property type="component" value="Chromosome"/>
</dbReference>
<gene>
    <name evidence="1" type="ORF">KIM372_11280</name>
</gene>
<organism evidence="1 2">
    <name type="scientific">Bombiscardovia nodaiensis</name>
    <dbReference type="NCBI Taxonomy" id="2932181"/>
    <lineage>
        <taxon>Bacteria</taxon>
        <taxon>Bacillati</taxon>
        <taxon>Actinomycetota</taxon>
        <taxon>Actinomycetes</taxon>
        <taxon>Bifidobacteriales</taxon>
        <taxon>Bifidobacteriaceae</taxon>
        <taxon>Bombiscardovia</taxon>
    </lineage>
</organism>
<evidence type="ECO:0000313" key="1">
    <source>
        <dbReference type="EMBL" id="BDR53221.1"/>
    </source>
</evidence>
<reference evidence="1 2" key="1">
    <citation type="journal article" date="2023" name="Microbiol. Spectr.">
        <title>Symbiosis of Carpenter Bees with Uncharacterized Lactic Acid Bacteria Showing NAD Auxotrophy.</title>
        <authorList>
            <person name="Kawasaki S."/>
            <person name="Ozawa K."/>
            <person name="Mori T."/>
            <person name="Yamamoto A."/>
            <person name="Ito M."/>
            <person name="Ohkuma M."/>
            <person name="Sakamoto M."/>
            <person name="Matsutani M."/>
        </authorList>
    </citation>
    <scope>NUCLEOTIDE SEQUENCE [LARGE SCALE GENOMIC DNA]</scope>
    <source>
        <strain evidence="1 2">Kim37-2</strain>
    </source>
</reference>
<name>A0ABM8B8V8_9BIFI</name>
<protein>
    <submittedName>
        <fullName evidence="1">Uncharacterized protein</fullName>
    </submittedName>
</protein>
<keyword evidence="2" id="KW-1185">Reference proteome</keyword>
<sequence>MDAHIEMSHYSSQDGRVRLAHASLRIRRSSEQQEVQAGDCFDPSTSCDEQERLLIEELRSYLRPECAPACLVERLQRMFDTLGQVESSDTRAQLPDRRTA</sequence>
<dbReference type="EMBL" id="AP026798">
    <property type="protein sequence ID" value="BDR53221.1"/>
    <property type="molecule type" value="Genomic_DNA"/>
</dbReference>
<proteinExistence type="predicted"/>